<protein>
    <submittedName>
        <fullName evidence="2">CST complex subunit CTC1</fullName>
    </submittedName>
</protein>
<organism evidence="1 2">
    <name type="scientific">Schistosoma mansoni</name>
    <name type="common">Blood fluke</name>
    <dbReference type="NCBI Taxonomy" id="6183"/>
    <lineage>
        <taxon>Eukaryota</taxon>
        <taxon>Metazoa</taxon>
        <taxon>Spiralia</taxon>
        <taxon>Lophotrochozoa</taxon>
        <taxon>Platyhelminthes</taxon>
        <taxon>Trematoda</taxon>
        <taxon>Digenea</taxon>
        <taxon>Strigeidida</taxon>
        <taxon>Schistosomatoidea</taxon>
        <taxon>Schistosomatidae</taxon>
        <taxon>Schistosoma</taxon>
    </lineage>
</organism>
<evidence type="ECO:0000313" key="1">
    <source>
        <dbReference type="Proteomes" id="UP000008854"/>
    </source>
</evidence>
<name>A0A5K4FD46_SCHMA</name>
<keyword evidence="1" id="KW-1185">Reference proteome</keyword>
<evidence type="ECO:0000313" key="2">
    <source>
        <dbReference type="WBParaSite" id="Smp_344210.1"/>
    </source>
</evidence>
<reference evidence="1" key="1">
    <citation type="journal article" date="2012" name="PLoS Negl. Trop. Dis.">
        <title>A systematically improved high quality genome and transcriptome of the human blood fluke Schistosoma mansoni.</title>
        <authorList>
            <person name="Protasio A.V."/>
            <person name="Tsai I.J."/>
            <person name="Babbage A."/>
            <person name="Nichol S."/>
            <person name="Hunt M."/>
            <person name="Aslett M.A."/>
            <person name="De Silva N."/>
            <person name="Velarde G.S."/>
            <person name="Anderson T.J."/>
            <person name="Clark R.C."/>
            <person name="Davidson C."/>
            <person name="Dillon G.P."/>
            <person name="Holroyd N.E."/>
            <person name="LoVerde P.T."/>
            <person name="Lloyd C."/>
            <person name="McQuillan J."/>
            <person name="Oliveira G."/>
            <person name="Otto T.D."/>
            <person name="Parker-Manuel S.J."/>
            <person name="Quail M.A."/>
            <person name="Wilson R.A."/>
            <person name="Zerlotini A."/>
            <person name="Dunne D.W."/>
            <person name="Berriman M."/>
        </authorList>
    </citation>
    <scope>NUCLEOTIDE SEQUENCE [LARGE SCALE GENOMIC DNA]</scope>
    <source>
        <strain evidence="1">Puerto Rican</strain>
    </source>
</reference>
<reference evidence="2" key="2">
    <citation type="submission" date="2019-11" db="UniProtKB">
        <authorList>
            <consortium name="WormBaseParasite"/>
        </authorList>
    </citation>
    <scope>IDENTIFICATION</scope>
    <source>
        <strain evidence="2">Puerto Rican</strain>
    </source>
</reference>
<dbReference type="Proteomes" id="UP000008854">
    <property type="component" value="Unassembled WGS sequence"/>
</dbReference>
<sequence length="1238" mass="141608">MSQSFSSSSSSSSSTITSLTLSSYTSIYGYVQCISRIFLIKDKHTAFIKITSHSNCFYHSIYNIIIQWNVITNEEKYLKFLLNCPINSWIRIHNLKESRIYYKQNRESKVWLFIPDQTYIETLPHPRILSNCNHECCLPQLFPPSSSSSSSSSSTSFPVGLIPSIDLSLISSHCNGIFLEFERTNPNYHQRVNQHYLLLNIDKVIQSIDKLLYRQTIKLFNVWSFYIGDNNDYYDKKSKQCIDLYALLIPGIYSSSSSSIIDIDDKSSNISYSRPTVQCPSVCFNFNEQLTKKNFSLLLHNLNYLFNFCLAYQINGLLQHKEVIHFKENIFRNQDCTLSESFQRLLSNLFIQSRNINFKSYQYAEDFIQFPFISNVQENHQSFNFVKDNIIDLHDIITWLQSSKKSYNLNKDSEEICTLSTTDQCFKCIYTSHYTQFIPSKSSSSLLTTTTNYLWHVQVCETRLQIQLHHNQFQQYHHLLKRSTPISSMMTETSLKNHSESSLYVIGKILWNNTHGCFYLQTVHNNDTTTTTTTNNNNNNKKDNTIFIPLIFNMNTSDEINILYLPSDYSLILLKGVQVIYEEEENPVEVITSENCVDMPFHSTDSVSSISRMYIYAKQIIPFQVNYLSESIMDGYGKTQEQQQSCTIVLVNLGPLSCCSPEASVDPTERSSSSNKLLWSYVFAGKFIENNTVAIGNADTTTAFNNGSSIDSNLMHLSLTGDLAYRWYYNFQIGYHYQLVWVNIDNSTSFTNDQSPLRQLINVSILNNSTLINRENLSLVNVANLNDIIHEGSKYPIGCLLNFEAIILFKQCCSLNGDCILWVTTCNELPKSLSNFNDIDITTVYKVNLSRKIKSVNNLDLISLFTTSNQTILYCRFTNFSLSEIIPRSSSSSLTSLHLNYTDLSHIIIVNQMNTDSMLNKISTQLSDSLMISLDNEYDNSPIVTKEPKLLISNNYDWIGRSISTGYSNIEGDLFKEHINVQATITRCLEFQIYRLSNNTGDDQNDDFVNLGICIRFVITDGSGSALVQLGHPFIMPSSSSSGVPCQILSNNDSSSTSPEDNLELARLLLGLNCLIWKRLCCQWKRLLDQGVDLSFNFYEVTNDSTTSECNTLSFSSSSASFSSEVTSNNKYNLIPIKLALKTYLNSPTFLRNCRFTLKYRTKNTPRCHRSTTTSTSSLSNSADHWRLKQINLKDSDNSLYSHDNHLGQQQSVYFVLPPYKLYTLINVTSHDDYFNEL</sequence>
<accession>A0A5K4FD46</accession>
<dbReference type="WBParaSite" id="Smp_344210.1">
    <property type="protein sequence ID" value="Smp_344210.1"/>
    <property type="gene ID" value="Smp_344210"/>
</dbReference>
<dbReference type="InParanoid" id="A0A5K4FD46"/>
<proteinExistence type="predicted"/>
<dbReference type="AlphaFoldDB" id="A0A5K4FD46"/>